<evidence type="ECO:0000256" key="2">
    <source>
        <dbReference type="ARBA" id="ARBA00022448"/>
    </source>
</evidence>
<evidence type="ECO:0000256" key="1">
    <source>
        <dbReference type="ARBA" id="ARBA00004651"/>
    </source>
</evidence>
<evidence type="ECO:0000256" key="5">
    <source>
        <dbReference type="ARBA" id="ARBA00022989"/>
    </source>
</evidence>
<evidence type="ECO:0000259" key="9">
    <source>
        <dbReference type="PROSITE" id="PS50928"/>
    </source>
</evidence>
<evidence type="ECO:0000256" key="3">
    <source>
        <dbReference type="ARBA" id="ARBA00022475"/>
    </source>
</evidence>
<dbReference type="GO" id="GO:0055085">
    <property type="term" value="P:transmembrane transport"/>
    <property type="evidence" value="ECO:0007669"/>
    <property type="project" value="InterPro"/>
</dbReference>
<dbReference type="RefSeq" id="WP_245981376.1">
    <property type="nucleotide sequence ID" value="NZ_RBKS01000001.1"/>
</dbReference>
<feature type="transmembrane region" description="Helical" evidence="7">
    <location>
        <begin position="274"/>
        <end position="292"/>
    </location>
</feature>
<evidence type="ECO:0000256" key="8">
    <source>
        <dbReference type="SAM" id="MobiDB-lite"/>
    </source>
</evidence>
<feature type="transmembrane region" description="Helical" evidence="7">
    <location>
        <begin position="174"/>
        <end position="192"/>
    </location>
</feature>
<comment type="subcellular location">
    <subcellularLocation>
        <location evidence="1 7">Cell membrane</location>
        <topology evidence="1 7">Multi-pass membrane protein</topology>
    </subcellularLocation>
</comment>
<dbReference type="PANTHER" id="PTHR43744:SF12">
    <property type="entry name" value="ABC TRANSPORTER PERMEASE PROTEIN MG189-RELATED"/>
    <property type="match status" value="1"/>
</dbReference>
<feature type="transmembrane region" description="Helical" evidence="7">
    <location>
        <begin position="213"/>
        <end position="236"/>
    </location>
</feature>
<feature type="transmembrane region" description="Helical" evidence="7">
    <location>
        <begin position="39"/>
        <end position="63"/>
    </location>
</feature>
<dbReference type="InterPro" id="IPR000515">
    <property type="entry name" value="MetI-like"/>
</dbReference>
<dbReference type="PROSITE" id="PS50928">
    <property type="entry name" value="ABC_TM1"/>
    <property type="match status" value="1"/>
</dbReference>
<organism evidence="10 11">
    <name type="scientific">Frondihabitans australicus</name>
    <dbReference type="NCBI Taxonomy" id="386892"/>
    <lineage>
        <taxon>Bacteria</taxon>
        <taxon>Bacillati</taxon>
        <taxon>Actinomycetota</taxon>
        <taxon>Actinomycetes</taxon>
        <taxon>Micrococcales</taxon>
        <taxon>Microbacteriaceae</taxon>
        <taxon>Frondihabitans</taxon>
    </lineage>
</organism>
<keyword evidence="6 7" id="KW-0472">Membrane</keyword>
<dbReference type="PANTHER" id="PTHR43744">
    <property type="entry name" value="ABC TRANSPORTER PERMEASE PROTEIN MG189-RELATED-RELATED"/>
    <property type="match status" value="1"/>
</dbReference>
<evidence type="ECO:0000256" key="7">
    <source>
        <dbReference type="RuleBase" id="RU363032"/>
    </source>
</evidence>
<dbReference type="EMBL" id="RBKS01000001">
    <property type="protein sequence ID" value="RKR73501.1"/>
    <property type="molecule type" value="Genomic_DNA"/>
</dbReference>
<keyword evidence="5 7" id="KW-1133">Transmembrane helix</keyword>
<comment type="similarity">
    <text evidence="7">Belongs to the binding-protein-dependent transport system permease family.</text>
</comment>
<dbReference type="CDD" id="cd06261">
    <property type="entry name" value="TM_PBP2"/>
    <property type="match status" value="1"/>
</dbReference>
<gene>
    <name evidence="10" type="ORF">C8E83_0594</name>
</gene>
<protein>
    <submittedName>
        <fullName evidence="10">Carbohydrate ABC transporter membrane protein 2 (CUT1 family)</fullName>
    </submittedName>
</protein>
<sequence>MTAVGAGKTSGVRVLDPAPGASGSSGAGRRRRGSTRGAVGRWVVWALLALGALVMFFPVYWVFVTAISPGGLSQGSGFSLWPKHFDLSVFARVFEDQPIGTWMLNSTIISVASVLISVSISLLAGYAFAKYRFRGRNALFALMLLTIMVPIQVIVVPEFVIISKLGLVNSYWSVILPSAAQGICIFIARQFLVALPDELIEAARVDGASELRIFLRVVLPMSGPLIAVLTILTFVWRWNDFIWPLVTLQTSNRFTMSVGLNSLNGAYSHPWDQIMAVTLLSMIPVIIVFLIFQRQFVQGIAESGLK</sequence>
<dbReference type="InterPro" id="IPR035906">
    <property type="entry name" value="MetI-like_sf"/>
</dbReference>
<feature type="domain" description="ABC transmembrane type-1" evidence="9">
    <location>
        <begin position="103"/>
        <end position="292"/>
    </location>
</feature>
<accession>A0A495IDV0</accession>
<evidence type="ECO:0000256" key="4">
    <source>
        <dbReference type="ARBA" id="ARBA00022692"/>
    </source>
</evidence>
<evidence type="ECO:0000256" key="6">
    <source>
        <dbReference type="ARBA" id="ARBA00023136"/>
    </source>
</evidence>
<reference evidence="10 11" key="1">
    <citation type="submission" date="2018-10" db="EMBL/GenBank/DDBJ databases">
        <title>Sequencing the genomes of 1000 actinobacteria strains.</title>
        <authorList>
            <person name="Klenk H.-P."/>
        </authorList>
    </citation>
    <scope>NUCLEOTIDE SEQUENCE [LARGE SCALE GENOMIC DNA]</scope>
    <source>
        <strain evidence="10 11">DSM 17894</strain>
    </source>
</reference>
<comment type="caution">
    <text evidence="10">The sequence shown here is derived from an EMBL/GenBank/DDBJ whole genome shotgun (WGS) entry which is preliminary data.</text>
</comment>
<name>A0A495IDV0_9MICO</name>
<keyword evidence="4 7" id="KW-0812">Transmembrane</keyword>
<feature type="transmembrane region" description="Helical" evidence="7">
    <location>
        <begin position="108"/>
        <end position="128"/>
    </location>
</feature>
<dbReference type="Gene3D" id="1.10.3720.10">
    <property type="entry name" value="MetI-like"/>
    <property type="match status" value="1"/>
</dbReference>
<dbReference type="SUPFAM" id="SSF161098">
    <property type="entry name" value="MetI-like"/>
    <property type="match status" value="1"/>
</dbReference>
<dbReference type="GO" id="GO:0005886">
    <property type="term" value="C:plasma membrane"/>
    <property type="evidence" value="ECO:0007669"/>
    <property type="project" value="UniProtKB-SubCell"/>
</dbReference>
<keyword evidence="11" id="KW-1185">Reference proteome</keyword>
<feature type="transmembrane region" description="Helical" evidence="7">
    <location>
        <begin position="140"/>
        <end position="162"/>
    </location>
</feature>
<dbReference type="AlphaFoldDB" id="A0A495IDV0"/>
<dbReference type="Pfam" id="PF00528">
    <property type="entry name" value="BPD_transp_1"/>
    <property type="match status" value="1"/>
</dbReference>
<evidence type="ECO:0000313" key="10">
    <source>
        <dbReference type="EMBL" id="RKR73501.1"/>
    </source>
</evidence>
<evidence type="ECO:0000313" key="11">
    <source>
        <dbReference type="Proteomes" id="UP000280008"/>
    </source>
</evidence>
<feature type="region of interest" description="Disordered" evidence="8">
    <location>
        <begin position="1"/>
        <end position="33"/>
    </location>
</feature>
<dbReference type="Proteomes" id="UP000280008">
    <property type="component" value="Unassembled WGS sequence"/>
</dbReference>
<keyword evidence="2 7" id="KW-0813">Transport</keyword>
<proteinExistence type="inferred from homology"/>
<keyword evidence="3" id="KW-1003">Cell membrane</keyword>